<organism evidence="6 7">
    <name type="scientific">Caloramator mitchellensis</name>
    <dbReference type="NCBI Taxonomy" id="908809"/>
    <lineage>
        <taxon>Bacteria</taxon>
        <taxon>Bacillati</taxon>
        <taxon>Bacillota</taxon>
        <taxon>Clostridia</taxon>
        <taxon>Eubacteriales</taxon>
        <taxon>Clostridiaceae</taxon>
        <taxon>Caloramator</taxon>
    </lineage>
</organism>
<dbReference type="RefSeq" id="WP_057976630.1">
    <property type="nucleotide sequence ID" value="NZ_LKHP01000002.1"/>
</dbReference>
<comment type="caution">
    <text evidence="6">The sequence shown here is derived from an EMBL/GenBank/DDBJ whole genome shotgun (WGS) entry which is preliminary data.</text>
</comment>
<evidence type="ECO:0000313" key="6">
    <source>
        <dbReference type="EMBL" id="KRQ87618.1"/>
    </source>
</evidence>
<dbReference type="STRING" id="908809.ABG79_00419"/>
<proteinExistence type="inferred from homology"/>
<dbReference type="InterPro" id="IPR006059">
    <property type="entry name" value="SBP"/>
</dbReference>
<evidence type="ECO:0000256" key="3">
    <source>
        <dbReference type="ARBA" id="ARBA00022729"/>
    </source>
</evidence>
<evidence type="ECO:0000256" key="4">
    <source>
        <dbReference type="SAM" id="Coils"/>
    </source>
</evidence>
<dbReference type="Proteomes" id="UP000052015">
    <property type="component" value="Unassembled WGS sequence"/>
</dbReference>
<dbReference type="EMBL" id="LKHP01000002">
    <property type="protein sequence ID" value="KRQ87618.1"/>
    <property type="molecule type" value="Genomic_DNA"/>
</dbReference>
<dbReference type="OrthoDB" id="41208at2"/>
<comment type="similarity">
    <text evidence="1">Belongs to the bacterial solute-binding protein 1 family.</text>
</comment>
<evidence type="ECO:0000256" key="2">
    <source>
        <dbReference type="ARBA" id="ARBA00022448"/>
    </source>
</evidence>
<dbReference type="SUPFAM" id="SSF53850">
    <property type="entry name" value="Periplasmic binding protein-like II"/>
    <property type="match status" value="1"/>
</dbReference>
<keyword evidence="4" id="KW-0175">Coiled coil</keyword>
<reference evidence="6 7" key="1">
    <citation type="submission" date="2015-09" db="EMBL/GenBank/DDBJ databases">
        <title>Draft genome sequence of a Caloramator mitchellensis, a moderate thermophile from the Great Artesian Basin of Australia.</title>
        <authorList>
            <person name="Patel B.K."/>
        </authorList>
    </citation>
    <scope>NUCLEOTIDE SEQUENCE [LARGE SCALE GENOMIC DNA]</scope>
    <source>
        <strain evidence="6 7">VF08</strain>
    </source>
</reference>
<evidence type="ECO:0000256" key="5">
    <source>
        <dbReference type="SAM" id="SignalP"/>
    </source>
</evidence>
<evidence type="ECO:0000256" key="1">
    <source>
        <dbReference type="ARBA" id="ARBA00008520"/>
    </source>
</evidence>
<protein>
    <submittedName>
        <fullName evidence="6">Multiple sugar-binding protein</fullName>
    </submittedName>
</protein>
<dbReference type="InterPro" id="IPR050490">
    <property type="entry name" value="Bact_solute-bd_prot1"/>
</dbReference>
<dbReference type="Gene3D" id="3.40.190.10">
    <property type="entry name" value="Periplasmic binding protein-like II"/>
    <property type="match status" value="1"/>
</dbReference>
<keyword evidence="3 5" id="KW-0732">Signal</keyword>
<sequence length="446" mass="49592">MFKKSISILIALLMVISLALTGCGKKETAETNNQETQTTQETKQKVTIEFMHSQPEEERVSTIQKIIDDFMAKNPDIEVKQVPVPEDTYMTKLTTLISSQQLPVLMESNIDWGRLLYAEGVLDTAAHTEVIDAKGKDAFFKGALEILQAPDKPEYIGVPVSGWVAGIWYNKALFEEKKLAPPTTWDNILKAAKALHDPSKKKYGIVFATEESDFTEQTFTQIALSNNAELFDENGNPKFNSPEMKEAIKFYKELYKYSPKGSNGVTQVKDAFVGGNAAMAIYSTYIMPALYEQKMADKIGFAVPEKKTAAGFGMLTTIAISNMAKPEEREAAKKFISFMLEKESNITWLHMSPGGANPVLKEIASDEQYKSHELLKAFGETSSKVPEAFNELKMLGFQNGKSHPKMGVITSKLVIPKALNAILVQNANLDKEVEKAQKAMEEICKE</sequence>
<evidence type="ECO:0000313" key="7">
    <source>
        <dbReference type="Proteomes" id="UP000052015"/>
    </source>
</evidence>
<accession>A0A0R3K3V4</accession>
<gene>
    <name evidence="6" type="primary">msmE_1</name>
    <name evidence="6" type="ORF">ABG79_00419</name>
</gene>
<dbReference type="PROSITE" id="PS51257">
    <property type="entry name" value="PROKAR_LIPOPROTEIN"/>
    <property type="match status" value="1"/>
</dbReference>
<dbReference type="PANTHER" id="PTHR43649">
    <property type="entry name" value="ARABINOSE-BINDING PROTEIN-RELATED"/>
    <property type="match status" value="1"/>
</dbReference>
<dbReference type="AlphaFoldDB" id="A0A0R3K3V4"/>
<keyword evidence="7" id="KW-1185">Reference proteome</keyword>
<feature type="signal peptide" evidence="5">
    <location>
        <begin position="1"/>
        <end position="19"/>
    </location>
</feature>
<feature type="chain" id="PRO_5038676112" evidence="5">
    <location>
        <begin position="20"/>
        <end position="446"/>
    </location>
</feature>
<feature type="coiled-coil region" evidence="4">
    <location>
        <begin position="419"/>
        <end position="446"/>
    </location>
</feature>
<keyword evidence="2" id="KW-0813">Transport</keyword>
<name>A0A0R3K3V4_CALMK</name>
<dbReference type="PANTHER" id="PTHR43649:SF34">
    <property type="entry name" value="ABC TRANSPORTER PERIPLASMIC-BINDING PROTEIN YCJN-RELATED"/>
    <property type="match status" value="1"/>
</dbReference>
<dbReference type="CDD" id="cd13585">
    <property type="entry name" value="PBP2_TMBP_like"/>
    <property type="match status" value="1"/>
</dbReference>
<dbReference type="Pfam" id="PF01547">
    <property type="entry name" value="SBP_bac_1"/>
    <property type="match status" value="1"/>
</dbReference>